<dbReference type="SUPFAM" id="SSF55729">
    <property type="entry name" value="Acyl-CoA N-acyltransferases (Nat)"/>
    <property type="match status" value="1"/>
</dbReference>
<keyword evidence="2" id="KW-0808">Transferase</keyword>
<gene>
    <name evidence="2" type="ORF">ARD30_08900</name>
</gene>
<protein>
    <submittedName>
        <fullName evidence="2">GNAT family acetyltransferase</fullName>
    </submittedName>
</protein>
<accession>A0A0Q3M849</accession>
<dbReference type="InterPro" id="IPR000182">
    <property type="entry name" value="GNAT_dom"/>
</dbReference>
<dbReference type="EMBL" id="LMAR01000010">
    <property type="protein sequence ID" value="KQK31969.1"/>
    <property type="molecule type" value="Genomic_DNA"/>
</dbReference>
<dbReference type="InterPro" id="IPR051531">
    <property type="entry name" value="N-acetyltransferase"/>
</dbReference>
<evidence type="ECO:0000313" key="3">
    <source>
        <dbReference type="Proteomes" id="UP000051562"/>
    </source>
</evidence>
<dbReference type="STRING" id="53254.SAMN05660750_01137"/>
<dbReference type="InterPro" id="IPR016181">
    <property type="entry name" value="Acyl_CoA_acyltransferase"/>
</dbReference>
<dbReference type="AlphaFoldDB" id="A0A0Q3M849"/>
<dbReference type="Pfam" id="PF13302">
    <property type="entry name" value="Acetyltransf_3"/>
    <property type="match status" value="1"/>
</dbReference>
<dbReference type="RefSeq" id="WP_055726816.1">
    <property type="nucleotide sequence ID" value="NZ_FUYX01000002.1"/>
</dbReference>
<dbReference type="PROSITE" id="PS51186">
    <property type="entry name" value="GNAT"/>
    <property type="match status" value="1"/>
</dbReference>
<name>A0A0Q3M849_9HYPH</name>
<dbReference type="OrthoDB" id="6293260at2"/>
<dbReference type="PANTHER" id="PTHR43792:SF1">
    <property type="entry name" value="N-ACETYLTRANSFERASE DOMAIN-CONTAINING PROTEIN"/>
    <property type="match status" value="1"/>
</dbReference>
<sequence>MLPTFETARLSLRPRTMADFDACLAMDRDPDVVKYIAGPWNDASKHEAFLRERIQADFGKGLGYWSIFGRDAKSRFLGWVLLIPYDGLGPRVEIGWRLNRSAWGQGYGTEAAQPFVAHAFEGVGLPEIVADIDARNVASHRIAEKIGMRCMGDIIHGGVPMKSYRLTKQDHR</sequence>
<dbReference type="GO" id="GO:0016747">
    <property type="term" value="F:acyltransferase activity, transferring groups other than amino-acyl groups"/>
    <property type="evidence" value="ECO:0007669"/>
    <property type="project" value="InterPro"/>
</dbReference>
<dbReference type="Proteomes" id="UP000051562">
    <property type="component" value="Unassembled WGS sequence"/>
</dbReference>
<organism evidence="2 3">
    <name type="scientific">Bosea thiooxidans</name>
    <dbReference type="NCBI Taxonomy" id="53254"/>
    <lineage>
        <taxon>Bacteria</taxon>
        <taxon>Pseudomonadati</taxon>
        <taxon>Pseudomonadota</taxon>
        <taxon>Alphaproteobacteria</taxon>
        <taxon>Hyphomicrobiales</taxon>
        <taxon>Boseaceae</taxon>
        <taxon>Bosea</taxon>
    </lineage>
</organism>
<comment type="caution">
    <text evidence="2">The sequence shown here is derived from an EMBL/GenBank/DDBJ whole genome shotgun (WGS) entry which is preliminary data.</text>
</comment>
<feature type="domain" description="N-acetyltransferase" evidence="1">
    <location>
        <begin position="10"/>
        <end position="166"/>
    </location>
</feature>
<evidence type="ECO:0000259" key="1">
    <source>
        <dbReference type="PROSITE" id="PS51186"/>
    </source>
</evidence>
<dbReference type="Gene3D" id="3.40.630.30">
    <property type="match status" value="1"/>
</dbReference>
<dbReference type="PANTHER" id="PTHR43792">
    <property type="entry name" value="GNAT FAMILY, PUTATIVE (AFU_ORTHOLOGUE AFUA_3G00765)-RELATED-RELATED"/>
    <property type="match status" value="1"/>
</dbReference>
<proteinExistence type="predicted"/>
<evidence type="ECO:0000313" key="2">
    <source>
        <dbReference type="EMBL" id="KQK31969.1"/>
    </source>
</evidence>
<keyword evidence="3" id="KW-1185">Reference proteome</keyword>
<reference evidence="2 3" key="1">
    <citation type="submission" date="2015-10" db="EMBL/GenBank/DDBJ databases">
        <title>Draft genome of Bosea thiooxidans.</title>
        <authorList>
            <person name="Wang X."/>
        </authorList>
    </citation>
    <scope>NUCLEOTIDE SEQUENCE [LARGE SCALE GENOMIC DNA]</scope>
    <source>
        <strain evidence="2 3">CGMCC 9174</strain>
    </source>
</reference>